<dbReference type="SUPFAM" id="SSF49899">
    <property type="entry name" value="Concanavalin A-like lectins/glucanases"/>
    <property type="match status" value="1"/>
</dbReference>
<dbReference type="Pfam" id="PF00722">
    <property type="entry name" value="Glyco_hydro_16"/>
    <property type="match status" value="1"/>
</dbReference>
<protein>
    <submittedName>
        <fullName evidence="5">Concanavalin A-like lectin/glucanase</fullName>
    </submittedName>
</protein>
<evidence type="ECO:0000256" key="2">
    <source>
        <dbReference type="SAM" id="MobiDB-lite"/>
    </source>
</evidence>
<feature type="compositionally biased region" description="Basic and acidic residues" evidence="2">
    <location>
        <begin position="1"/>
        <end position="15"/>
    </location>
</feature>
<sequence length="473" mass="52665">MTDDRDLHQVEKDDVSPLPSSPSSFRAPLGRPAWYGASPTPSFNFLSGSAPAPNFSAASQRAPFKSRLIDPDREREHLLRCETKLGKQQARKNLIACLVPVLVGLVGAAALIVTGYLGIKKHDYCLVLEDNFDGPLDTTIWKHEQETGGFGNSQFDWTTDSANNSYTKDGMLYIVPTLTADSIGEAAIMNGYQLNLTTTGTCTAANTSDPVSCSVASNLTEGIIIPPVQSARLTTKGTKSIKYGKVEVRARMPTGDWLWPAIWMMPRDEVYGPWPKSGEIDIVESKGNLPTKRSQELANVVSSTLHWGPFSYFDGYRLTHDIDRVYRNFFNQKFYTFGMEWDEEGITVWREVPSRPFFISKFKVDRYELGGFPRFSDNGTAIVSPWGGSSNKAAAPFDQDFYLILNVAAGGTNGYFEDGDISKPWSNSNNVTKARSDFWAQRNTWLPTWPSDPSQRGMVVDYVKMWQLGKCTS</sequence>
<comment type="similarity">
    <text evidence="1">Belongs to the glycosyl hydrolase 16 family.</text>
</comment>
<evidence type="ECO:0000259" key="4">
    <source>
        <dbReference type="PROSITE" id="PS51762"/>
    </source>
</evidence>
<dbReference type="OrthoDB" id="4781at2759"/>
<feature type="domain" description="GH16" evidence="4">
    <location>
        <begin position="114"/>
        <end position="471"/>
    </location>
</feature>
<name>A0A316VR13_9BASI</name>
<dbReference type="PROSITE" id="PS51762">
    <property type="entry name" value="GH16_2"/>
    <property type="match status" value="1"/>
</dbReference>
<evidence type="ECO:0000313" key="5">
    <source>
        <dbReference type="EMBL" id="PWN39488.1"/>
    </source>
</evidence>
<dbReference type="Gene3D" id="2.60.120.200">
    <property type="match status" value="1"/>
</dbReference>
<evidence type="ECO:0000256" key="1">
    <source>
        <dbReference type="ARBA" id="ARBA00006865"/>
    </source>
</evidence>
<evidence type="ECO:0000256" key="3">
    <source>
        <dbReference type="SAM" id="Phobius"/>
    </source>
</evidence>
<keyword evidence="5" id="KW-0430">Lectin</keyword>
<accession>A0A316VR13</accession>
<dbReference type="AlphaFoldDB" id="A0A316VR13"/>
<dbReference type="PANTHER" id="PTHR10963:SF55">
    <property type="entry name" value="GLYCOSIDE HYDROLASE FAMILY 16 PROTEIN"/>
    <property type="match status" value="1"/>
</dbReference>
<dbReference type="PANTHER" id="PTHR10963">
    <property type="entry name" value="GLYCOSYL HYDROLASE-RELATED"/>
    <property type="match status" value="1"/>
</dbReference>
<dbReference type="STRING" id="1522189.A0A316VR13"/>
<reference evidence="5 6" key="1">
    <citation type="journal article" date="2018" name="Mol. Biol. Evol.">
        <title>Broad Genomic Sampling Reveals a Smut Pathogenic Ancestry of the Fungal Clade Ustilaginomycotina.</title>
        <authorList>
            <person name="Kijpornyongpan T."/>
            <person name="Mondo S.J."/>
            <person name="Barry K."/>
            <person name="Sandor L."/>
            <person name="Lee J."/>
            <person name="Lipzen A."/>
            <person name="Pangilinan J."/>
            <person name="LaButti K."/>
            <person name="Hainaut M."/>
            <person name="Henrissat B."/>
            <person name="Grigoriev I.V."/>
            <person name="Spatafora J.W."/>
            <person name="Aime M.C."/>
        </authorList>
    </citation>
    <scope>NUCLEOTIDE SEQUENCE [LARGE SCALE GENOMIC DNA]</scope>
    <source>
        <strain evidence="5 6">MCA 4658</strain>
    </source>
</reference>
<gene>
    <name evidence="5" type="ORF">IE81DRAFT_352189</name>
</gene>
<dbReference type="GO" id="GO:0005975">
    <property type="term" value="P:carbohydrate metabolic process"/>
    <property type="evidence" value="ECO:0007669"/>
    <property type="project" value="InterPro"/>
</dbReference>
<dbReference type="EMBL" id="KZ819464">
    <property type="protein sequence ID" value="PWN39488.1"/>
    <property type="molecule type" value="Genomic_DNA"/>
</dbReference>
<keyword evidence="3" id="KW-1133">Transmembrane helix</keyword>
<dbReference type="GO" id="GO:0004553">
    <property type="term" value="F:hydrolase activity, hydrolyzing O-glycosyl compounds"/>
    <property type="evidence" value="ECO:0007669"/>
    <property type="project" value="InterPro"/>
</dbReference>
<keyword evidence="6" id="KW-1185">Reference proteome</keyword>
<dbReference type="Proteomes" id="UP000245783">
    <property type="component" value="Unassembled WGS sequence"/>
</dbReference>
<keyword evidence="3" id="KW-0472">Membrane</keyword>
<organism evidence="5 6">
    <name type="scientific">Ceraceosorus guamensis</name>
    <dbReference type="NCBI Taxonomy" id="1522189"/>
    <lineage>
        <taxon>Eukaryota</taxon>
        <taxon>Fungi</taxon>
        <taxon>Dikarya</taxon>
        <taxon>Basidiomycota</taxon>
        <taxon>Ustilaginomycotina</taxon>
        <taxon>Exobasidiomycetes</taxon>
        <taxon>Ceraceosorales</taxon>
        <taxon>Ceraceosoraceae</taxon>
        <taxon>Ceraceosorus</taxon>
    </lineage>
</organism>
<dbReference type="GO" id="GO:0030246">
    <property type="term" value="F:carbohydrate binding"/>
    <property type="evidence" value="ECO:0007669"/>
    <property type="project" value="UniProtKB-KW"/>
</dbReference>
<keyword evidence="3" id="KW-0812">Transmembrane</keyword>
<dbReference type="InterPro" id="IPR013320">
    <property type="entry name" value="ConA-like_dom_sf"/>
</dbReference>
<feature type="transmembrane region" description="Helical" evidence="3">
    <location>
        <begin position="94"/>
        <end position="119"/>
    </location>
</feature>
<dbReference type="InterPro" id="IPR000757">
    <property type="entry name" value="Beta-glucanase-like"/>
</dbReference>
<evidence type="ECO:0000313" key="6">
    <source>
        <dbReference type="Proteomes" id="UP000245783"/>
    </source>
</evidence>
<dbReference type="RefSeq" id="XP_025366648.1">
    <property type="nucleotide sequence ID" value="XM_025516630.1"/>
</dbReference>
<feature type="region of interest" description="Disordered" evidence="2">
    <location>
        <begin position="1"/>
        <end position="26"/>
    </location>
</feature>
<proteinExistence type="inferred from homology"/>
<dbReference type="InParanoid" id="A0A316VR13"/>
<dbReference type="GeneID" id="37038500"/>
<dbReference type="InterPro" id="IPR050546">
    <property type="entry name" value="Glycosyl_Hydrlase_16"/>
</dbReference>